<dbReference type="InterPro" id="IPR032710">
    <property type="entry name" value="NTF2-like_dom_sf"/>
</dbReference>
<dbReference type="RefSeq" id="WP_386782148.1">
    <property type="nucleotide sequence ID" value="NZ_JBHTIC010000008.1"/>
</dbReference>
<dbReference type="Proteomes" id="UP001597032">
    <property type="component" value="Unassembled WGS sequence"/>
</dbReference>
<dbReference type="EMBL" id="JBHTIC010000008">
    <property type="protein sequence ID" value="MFD0761944.1"/>
    <property type="molecule type" value="Genomic_DNA"/>
</dbReference>
<protein>
    <submittedName>
        <fullName evidence="2">YybH family protein</fullName>
    </submittedName>
</protein>
<reference evidence="3" key="1">
    <citation type="journal article" date="2019" name="Int. J. Syst. Evol. Microbiol.">
        <title>The Global Catalogue of Microorganisms (GCM) 10K type strain sequencing project: providing services to taxonomists for standard genome sequencing and annotation.</title>
        <authorList>
            <consortium name="The Broad Institute Genomics Platform"/>
            <consortium name="The Broad Institute Genome Sequencing Center for Infectious Disease"/>
            <person name="Wu L."/>
            <person name="Ma J."/>
        </authorList>
    </citation>
    <scope>NUCLEOTIDE SEQUENCE [LARGE SCALE GENOMIC DNA]</scope>
    <source>
        <strain evidence="3">CCUG 60022</strain>
    </source>
</reference>
<organism evidence="2 3">
    <name type="scientific">Lutibacter aestuarii</name>
    <dbReference type="NCBI Taxonomy" id="861111"/>
    <lineage>
        <taxon>Bacteria</taxon>
        <taxon>Pseudomonadati</taxon>
        <taxon>Bacteroidota</taxon>
        <taxon>Flavobacteriia</taxon>
        <taxon>Flavobacteriales</taxon>
        <taxon>Flavobacteriaceae</taxon>
        <taxon>Lutibacter</taxon>
    </lineage>
</organism>
<sequence length="142" mass="16408">MKKTLLLISIIMLVGCHSIDQKKDKIEIKKALLKSAEDWSNGDIDAYMNVYWKSDKLQFIGKNGITYGWQKTLENYKKGYPSKEHTGKLTFEILNINFLAKDLYSLTGKYHLERTVGNANGVYTLIFKKIDDKWVIISDHSE</sequence>
<dbReference type="Gene3D" id="3.10.450.50">
    <property type="match status" value="1"/>
</dbReference>
<evidence type="ECO:0000259" key="1">
    <source>
        <dbReference type="Pfam" id="PF14534"/>
    </source>
</evidence>
<evidence type="ECO:0000313" key="3">
    <source>
        <dbReference type="Proteomes" id="UP001597032"/>
    </source>
</evidence>
<dbReference type="SUPFAM" id="SSF54427">
    <property type="entry name" value="NTF2-like"/>
    <property type="match status" value="1"/>
</dbReference>
<dbReference type="Pfam" id="PF14534">
    <property type="entry name" value="DUF4440"/>
    <property type="match status" value="1"/>
</dbReference>
<keyword evidence="3" id="KW-1185">Reference proteome</keyword>
<name>A0ABW2Z7N2_9FLAO</name>
<gene>
    <name evidence="2" type="ORF">ACFQZW_07615</name>
</gene>
<comment type="caution">
    <text evidence="2">The sequence shown here is derived from an EMBL/GenBank/DDBJ whole genome shotgun (WGS) entry which is preliminary data.</text>
</comment>
<feature type="domain" description="DUF4440" evidence="1">
    <location>
        <begin position="36"/>
        <end position="136"/>
    </location>
</feature>
<accession>A0ABW2Z7N2</accession>
<proteinExistence type="predicted"/>
<dbReference type="PROSITE" id="PS51257">
    <property type="entry name" value="PROKAR_LIPOPROTEIN"/>
    <property type="match status" value="1"/>
</dbReference>
<evidence type="ECO:0000313" key="2">
    <source>
        <dbReference type="EMBL" id="MFD0761944.1"/>
    </source>
</evidence>
<dbReference type="InterPro" id="IPR027843">
    <property type="entry name" value="DUF4440"/>
</dbReference>